<dbReference type="EMBL" id="OU898277">
    <property type="protein sequence ID" value="CAG9829796.1"/>
    <property type="molecule type" value="Genomic_DNA"/>
</dbReference>
<evidence type="ECO:0000259" key="2">
    <source>
        <dbReference type="Pfam" id="PF25273"/>
    </source>
</evidence>
<feature type="region of interest" description="Disordered" evidence="1">
    <location>
        <begin position="154"/>
        <end position="174"/>
    </location>
</feature>
<keyword evidence="4" id="KW-1185">Reference proteome</keyword>
<dbReference type="PANTHER" id="PTHR10773:SF19">
    <property type="match status" value="1"/>
</dbReference>
<organism evidence="3 4">
    <name type="scientific">Diabrotica balteata</name>
    <name type="common">Banded cucumber beetle</name>
    <dbReference type="NCBI Taxonomy" id="107213"/>
    <lineage>
        <taxon>Eukaryota</taxon>
        <taxon>Metazoa</taxon>
        <taxon>Ecdysozoa</taxon>
        <taxon>Arthropoda</taxon>
        <taxon>Hexapoda</taxon>
        <taxon>Insecta</taxon>
        <taxon>Pterygota</taxon>
        <taxon>Neoptera</taxon>
        <taxon>Endopterygota</taxon>
        <taxon>Coleoptera</taxon>
        <taxon>Polyphaga</taxon>
        <taxon>Cucujiformia</taxon>
        <taxon>Chrysomeloidea</taxon>
        <taxon>Chrysomelidae</taxon>
        <taxon>Galerucinae</taxon>
        <taxon>Diabroticina</taxon>
        <taxon>Diabroticites</taxon>
        <taxon>Diabrotica</taxon>
    </lineage>
</organism>
<name>A0A9N9SUP2_DIABA</name>
<evidence type="ECO:0000313" key="3">
    <source>
        <dbReference type="EMBL" id="CAG9829796.1"/>
    </source>
</evidence>
<gene>
    <name evidence="3" type="ORF">DIABBA_LOCUS3561</name>
</gene>
<dbReference type="InterPro" id="IPR057191">
    <property type="entry name" value="DUF7869"/>
</dbReference>
<proteinExistence type="predicted"/>
<dbReference type="Proteomes" id="UP001153709">
    <property type="component" value="Chromosome 2"/>
</dbReference>
<dbReference type="OrthoDB" id="6696199at2759"/>
<feature type="compositionally biased region" description="Low complexity" evidence="1">
    <location>
        <begin position="165"/>
        <end position="174"/>
    </location>
</feature>
<accession>A0A9N9SUP2</accession>
<protein>
    <recommendedName>
        <fullName evidence="2">DUF7869 domain-containing protein</fullName>
    </recommendedName>
</protein>
<dbReference type="AlphaFoldDB" id="A0A9N9SUP2"/>
<dbReference type="Pfam" id="PF25273">
    <property type="entry name" value="DUF7869"/>
    <property type="match status" value="1"/>
</dbReference>
<evidence type="ECO:0000313" key="4">
    <source>
        <dbReference type="Proteomes" id="UP001153709"/>
    </source>
</evidence>
<feature type="domain" description="DUF7869" evidence="2">
    <location>
        <begin position="741"/>
        <end position="932"/>
    </location>
</feature>
<dbReference type="PANTHER" id="PTHR10773">
    <property type="entry name" value="DNA-DIRECTED RNA POLYMERASES I, II, AND III SUBUNIT RPABC2"/>
    <property type="match status" value="1"/>
</dbReference>
<sequence length="1023" mass="118465">MELSIPRSDIKDIYAWNVYYAKKIITHLQKKIVFIENEEVVLNLEESISQVRVIVDEDTEIPQKSKSIVLTSLSQKPEGLHFGVVECEESMDIDNPFLNSNKVSRSPPRCPTSEKHIANLQITTMQQPSSNRTLSSEQQSNVNCSTNILLQETESTENQHEQPGNSFLSNHASSSSSYLPSQIYISTPQDSQENQEHEWKTVQAHKRARNDSPGGDKQLKQTIMSDYWLKAPTPTSNRFASLDEVPDETNQTRTDAVKESIQPPPIFVSDVGDIQPLRQLLETISPLGYSIKCLYNDQVKIQPSTSEYYRIITKALNEKKTHYYTYQKKEERTFRVVLHDGEWSDYSASCSEYEPNSKHENSSEVDDPAPCRSNQRTNRSPKEGKTSSSCATMGHGLENMDIPGSSTQISTHIITQNVVYEVNESQHPEVKKGKKRNINKDAWKRTIKSKESFSRKHQRRQITNCRCKCSLKLTEEQQNQIFQAYHNLTSSTQQNLYLEGCVRPTDVKRHRSRKSINPRHRSRSFLYEIKIDGKLITLCQSAFLAVHGIKRSKLRRKIQKNNADPKDSRGIHHTRPNRTKIDTLAAVRKFIEELPARESHYSRSDNKLRKYLDSHLSVAKLHRNFLEKSQNEKVSYEMFRKIFTEEYNISFGFPRKDICKECTLFLARLQQAEVAHDKTSTQTLKVARELHIRKAEVFQKKISEEAKANDPYVLSICLDYQKNLPVPVTNITDEYYLRQLWIHNLGIRCLTTGKTNMYMYAEHFAQKGPNEVISCLQDYITQNQKPEQRYLKLFCDNCFSQNKNRYLFVFLDQLCSNNIFEAIEIWYPIPGHSMMPVDRDFAVIEKQRVKYDKVDNPEVYVNMIKGCRKKNPFDVVFVQHSLRSNGCLEKGDRSIKVKNYKLWLDSHIKKTVPGISKARRIKFSRNEQPQLSATYSGPMELIKLYKVGQNRKVCGQPTLAYANEYLQIKQLKFDNVMHLVKHIISLDTEFFTRTMSDNGSIIQQNNLVSEELHQVQEADAVYE</sequence>
<feature type="region of interest" description="Disordered" evidence="1">
    <location>
        <begin position="348"/>
        <end position="405"/>
    </location>
</feature>
<evidence type="ECO:0000256" key="1">
    <source>
        <dbReference type="SAM" id="MobiDB-lite"/>
    </source>
</evidence>
<reference evidence="3" key="1">
    <citation type="submission" date="2022-01" db="EMBL/GenBank/DDBJ databases">
        <authorList>
            <person name="King R."/>
        </authorList>
    </citation>
    <scope>NUCLEOTIDE SEQUENCE</scope>
</reference>
<feature type="region of interest" description="Disordered" evidence="1">
    <location>
        <begin position="556"/>
        <end position="575"/>
    </location>
</feature>